<comment type="subunit">
    <text evidence="2">Homodimer.</text>
</comment>
<dbReference type="RefSeq" id="WP_023056382.1">
    <property type="nucleotide sequence ID" value="NZ_JAUSTN010000001.1"/>
</dbReference>
<comment type="similarity">
    <text evidence="4">Belongs to the Nudix hydrolase family.</text>
</comment>
<comment type="caution">
    <text evidence="6">The sequence shown here is derived from an EMBL/GenBank/DDBJ whole genome shotgun (WGS) entry which is preliminary data.</text>
</comment>
<dbReference type="PRINTS" id="PR00502">
    <property type="entry name" value="NUDIXFAMILY"/>
</dbReference>
<dbReference type="PROSITE" id="PS51462">
    <property type="entry name" value="NUDIX"/>
    <property type="match status" value="1"/>
</dbReference>
<dbReference type="Proteomes" id="UP001236559">
    <property type="component" value="Unassembled WGS sequence"/>
</dbReference>
<sequence length="181" mass="20731">MTETTIKSEKIYSGKILSVKVNTVELPDQKYSKREIVIHDPAVCIVAKNKEKIILVKQYRISVDKEILEIPAGMIEPGEAPKEAAIRELIEETGYESKNIEYVTEFYSSPGYSSEKIYLFYADNLELKEQNLDEEEQIEVLEVSIDEALKMIEVGDIMDSKTIAGILLYKNFKEKKDVKNE</sequence>
<dbReference type="NCBIfam" id="TIGR00052">
    <property type="entry name" value="nudix-type nucleoside diphosphatase, YffH/AdpP family"/>
    <property type="match status" value="1"/>
</dbReference>
<dbReference type="InterPro" id="IPR015797">
    <property type="entry name" value="NUDIX_hydrolase-like_dom_sf"/>
</dbReference>
<name>A0ABU0AW06_9FIRM</name>
<dbReference type="InterPro" id="IPR020084">
    <property type="entry name" value="NUDIX_hydrolase_CS"/>
</dbReference>
<dbReference type="InterPro" id="IPR000086">
    <property type="entry name" value="NUDIX_hydrolase_dom"/>
</dbReference>
<accession>A0ABU0AW06</accession>
<keyword evidence="7" id="KW-1185">Reference proteome</keyword>
<dbReference type="PROSITE" id="PS00893">
    <property type="entry name" value="NUDIX_BOX"/>
    <property type="match status" value="1"/>
</dbReference>
<evidence type="ECO:0000256" key="2">
    <source>
        <dbReference type="ARBA" id="ARBA00011738"/>
    </source>
</evidence>
<dbReference type="EC" id="3.6.1.13" evidence="6"/>
<dbReference type="Gene3D" id="3.90.79.10">
    <property type="entry name" value="Nucleoside Triphosphate Pyrophosphohydrolase"/>
    <property type="match status" value="1"/>
</dbReference>
<evidence type="ECO:0000256" key="1">
    <source>
        <dbReference type="ARBA" id="ARBA00001946"/>
    </source>
</evidence>
<dbReference type="InterPro" id="IPR020476">
    <property type="entry name" value="Nudix_hydrolase"/>
</dbReference>
<dbReference type="CDD" id="cd03424">
    <property type="entry name" value="NUDIX_ADPRase_Nudt5_UGPPase_Nudt14"/>
    <property type="match status" value="1"/>
</dbReference>
<comment type="cofactor">
    <cofactor evidence="1">
        <name>Mg(2+)</name>
        <dbReference type="ChEBI" id="CHEBI:18420"/>
    </cofactor>
</comment>
<gene>
    <name evidence="6" type="ORF">J2S72_000171</name>
</gene>
<dbReference type="PANTHER" id="PTHR11839:SF18">
    <property type="entry name" value="NUDIX HYDROLASE DOMAIN-CONTAINING PROTEIN"/>
    <property type="match status" value="1"/>
</dbReference>
<evidence type="ECO:0000259" key="5">
    <source>
        <dbReference type="PROSITE" id="PS51462"/>
    </source>
</evidence>
<organism evidence="6 7">
    <name type="scientific">Peptoniphilus koenoeneniae</name>
    <dbReference type="NCBI Taxonomy" id="507751"/>
    <lineage>
        <taxon>Bacteria</taxon>
        <taxon>Bacillati</taxon>
        <taxon>Bacillota</taxon>
        <taxon>Tissierellia</taxon>
        <taxon>Tissierellales</taxon>
        <taxon>Peptoniphilaceae</taxon>
        <taxon>Peptoniphilus</taxon>
    </lineage>
</organism>
<reference evidence="6 7" key="1">
    <citation type="submission" date="2023-07" db="EMBL/GenBank/DDBJ databases">
        <title>Genomic Encyclopedia of Type Strains, Phase IV (KMG-IV): sequencing the most valuable type-strain genomes for metagenomic binning, comparative biology and taxonomic classification.</title>
        <authorList>
            <person name="Goeker M."/>
        </authorList>
    </citation>
    <scope>NUCLEOTIDE SEQUENCE [LARGE SCALE GENOMIC DNA]</scope>
    <source>
        <strain evidence="6 7">DSM 22616</strain>
    </source>
</reference>
<evidence type="ECO:0000256" key="4">
    <source>
        <dbReference type="RuleBase" id="RU003476"/>
    </source>
</evidence>
<dbReference type="SUPFAM" id="SSF55811">
    <property type="entry name" value="Nudix"/>
    <property type="match status" value="1"/>
</dbReference>
<dbReference type="Pfam" id="PF00293">
    <property type="entry name" value="NUDIX"/>
    <property type="match status" value="1"/>
</dbReference>
<keyword evidence="3 4" id="KW-0378">Hydrolase</keyword>
<dbReference type="PANTHER" id="PTHR11839">
    <property type="entry name" value="UDP/ADP-SUGAR PYROPHOSPHATASE"/>
    <property type="match status" value="1"/>
</dbReference>
<evidence type="ECO:0000313" key="6">
    <source>
        <dbReference type="EMBL" id="MDQ0274175.1"/>
    </source>
</evidence>
<evidence type="ECO:0000313" key="7">
    <source>
        <dbReference type="Proteomes" id="UP001236559"/>
    </source>
</evidence>
<feature type="domain" description="Nudix hydrolase" evidence="5">
    <location>
        <begin position="37"/>
        <end position="170"/>
    </location>
</feature>
<dbReference type="GO" id="GO:0047631">
    <property type="term" value="F:ADP-ribose diphosphatase activity"/>
    <property type="evidence" value="ECO:0007669"/>
    <property type="project" value="UniProtKB-EC"/>
</dbReference>
<proteinExistence type="inferred from homology"/>
<dbReference type="EMBL" id="JAUSTN010000001">
    <property type="protein sequence ID" value="MDQ0274175.1"/>
    <property type="molecule type" value="Genomic_DNA"/>
</dbReference>
<evidence type="ECO:0000256" key="3">
    <source>
        <dbReference type="ARBA" id="ARBA00022801"/>
    </source>
</evidence>
<dbReference type="InterPro" id="IPR004385">
    <property type="entry name" value="NDP_pyrophosphatase"/>
</dbReference>
<protein>
    <submittedName>
        <fullName evidence="6">ADP-ribose pyrophosphatase</fullName>
        <ecNumber evidence="6">3.6.1.13</ecNumber>
    </submittedName>
</protein>